<evidence type="ECO:0000256" key="1">
    <source>
        <dbReference type="RuleBase" id="RU363019"/>
    </source>
</evidence>
<dbReference type="Gene3D" id="2.40.100.10">
    <property type="entry name" value="Cyclophilin-like"/>
    <property type="match status" value="1"/>
</dbReference>
<dbReference type="Pfam" id="PF00160">
    <property type="entry name" value="Pro_isomerase"/>
    <property type="match status" value="1"/>
</dbReference>
<protein>
    <recommendedName>
        <fullName evidence="1">Peptidyl-prolyl cis-trans isomerase</fullName>
        <shortName evidence="1">PPIase</shortName>
        <ecNumber evidence="1">5.2.1.8</ecNumber>
    </recommendedName>
</protein>
<feature type="domain" description="PPIase cyclophilin-type" evidence="2">
    <location>
        <begin position="1"/>
        <end position="108"/>
    </location>
</feature>
<proteinExistence type="inferred from homology"/>
<evidence type="ECO:0000313" key="4">
    <source>
        <dbReference type="Proteomes" id="UP000234681"/>
    </source>
</evidence>
<organism evidence="3 4">
    <name type="scientific">Rattus norvegicus</name>
    <name type="common">Rat</name>
    <dbReference type="NCBI Taxonomy" id="10116"/>
    <lineage>
        <taxon>Eukaryota</taxon>
        <taxon>Metazoa</taxon>
        <taxon>Chordata</taxon>
        <taxon>Craniata</taxon>
        <taxon>Vertebrata</taxon>
        <taxon>Euteleostomi</taxon>
        <taxon>Mammalia</taxon>
        <taxon>Eutheria</taxon>
        <taxon>Euarchontoglires</taxon>
        <taxon>Glires</taxon>
        <taxon>Rodentia</taxon>
        <taxon>Myomorpha</taxon>
        <taxon>Muroidea</taxon>
        <taxon>Muridae</taxon>
        <taxon>Murinae</taxon>
        <taxon>Rattus</taxon>
    </lineage>
</organism>
<comment type="catalytic activity">
    <reaction evidence="1">
        <text>[protein]-peptidylproline (omega=180) = [protein]-peptidylproline (omega=0)</text>
        <dbReference type="Rhea" id="RHEA:16237"/>
        <dbReference type="Rhea" id="RHEA-COMP:10747"/>
        <dbReference type="Rhea" id="RHEA-COMP:10748"/>
        <dbReference type="ChEBI" id="CHEBI:83833"/>
        <dbReference type="ChEBI" id="CHEBI:83834"/>
        <dbReference type="EC" id="5.2.1.8"/>
    </reaction>
</comment>
<evidence type="ECO:0000259" key="2">
    <source>
        <dbReference type="PROSITE" id="PS50072"/>
    </source>
</evidence>
<keyword evidence="1" id="KW-0413">Isomerase</keyword>
<keyword evidence="1" id="KW-0697">Rotamase</keyword>
<accession>A6IHC1</accession>
<dbReference type="PROSITE" id="PS50072">
    <property type="entry name" value="CSA_PPIASE_2"/>
    <property type="match status" value="1"/>
</dbReference>
<gene>
    <name evidence="3" type="ORF">rCG_41611</name>
</gene>
<comment type="similarity">
    <text evidence="1">Belongs to the cyclophilin-type PPIase family.</text>
</comment>
<evidence type="ECO:0000313" key="3">
    <source>
        <dbReference type="EMBL" id="EDM01069.1"/>
    </source>
</evidence>
<dbReference type="EMBL" id="CH473961">
    <property type="protein sequence ID" value="EDM01069.1"/>
    <property type="molecule type" value="Genomic_DNA"/>
</dbReference>
<dbReference type="PRINTS" id="PR00153">
    <property type="entry name" value="CSAPPISMRASE"/>
</dbReference>
<dbReference type="PANTHER" id="PTHR11071:SF561">
    <property type="entry name" value="PEPTIDYL-PROLYL CIS-TRANS ISOMERASE D-RELATED"/>
    <property type="match status" value="1"/>
</dbReference>
<dbReference type="Proteomes" id="UP000234681">
    <property type="component" value="Chromosome 2"/>
</dbReference>
<dbReference type="EC" id="5.2.1.8" evidence="1"/>
<dbReference type="AlphaFoldDB" id="A6IHC1"/>
<dbReference type="SUPFAM" id="SSF50891">
    <property type="entry name" value="Cyclophilin-like"/>
    <property type="match status" value="1"/>
</dbReference>
<name>A6IHC1_RAT</name>
<reference evidence="4" key="1">
    <citation type="submission" date="2005-09" db="EMBL/GenBank/DDBJ databases">
        <authorList>
            <person name="Mural R.J."/>
            <person name="Li P.W."/>
            <person name="Adams M.D."/>
            <person name="Amanatides P.G."/>
            <person name="Baden-Tillson H."/>
            <person name="Barnstead M."/>
            <person name="Chin S.H."/>
            <person name="Dew I."/>
            <person name="Evans C.A."/>
            <person name="Ferriera S."/>
            <person name="Flanigan M."/>
            <person name="Fosler C."/>
            <person name="Glodek A."/>
            <person name="Gu Z."/>
            <person name="Holt R.A."/>
            <person name="Jennings D."/>
            <person name="Kraft C.L."/>
            <person name="Lu F."/>
            <person name="Nguyen T."/>
            <person name="Nusskern D.R."/>
            <person name="Pfannkoch C.M."/>
            <person name="Sitter C."/>
            <person name="Sutton G.G."/>
            <person name="Venter J.C."/>
            <person name="Wang Z."/>
            <person name="Woodage T."/>
            <person name="Zheng X.H."/>
            <person name="Zhong F."/>
        </authorList>
    </citation>
    <scope>NUCLEOTIDE SEQUENCE [LARGE SCALE GENOMIC DNA]</scope>
    <source>
        <strain>BN</strain>
        <strain evidence="4">Sprague-Dawley</strain>
    </source>
</reference>
<dbReference type="InterPro" id="IPR002130">
    <property type="entry name" value="Cyclophilin-type_PPIase_dom"/>
</dbReference>
<dbReference type="PANTHER" id="PTHR11071">
    <property type="entry name" value="PEPTIDYL-PROLYL CIS-TRANS ISOMERASE"/>
    <property type="match status" value="1"/>
</dbReference>
<comment type="function">
    <text evidence="1">PPIases accelerate the folding of proteins. It catalyzes the cis-trans isomerization of proline imidic peptide bonds in oligopeptides.</text>
</comment>
<dbReference type="InterPro" id="IPR029000">
    <property type="entry name" value="Cyclophilin-like_dom_sf"/>
</dbReference>
<sequence>MIQDETSQIRIGHVEKVFLVKILKIKNFSISMIRRVLLSLANADPNANDSQFFITTVPTPYLDGKHILFAQVIKRLGVARMFKSKEVVKNLPNCVLLQNVEKRKKEVTGECSPKMGLMMVIQISLGMQI</sequence>
<dbReference type="GO" id="GO:0003755">
    <property type="term" value="F:peptidyl-prolyl cis-trans isomerase activity"/>
    <property type="evidence" value="ECO:0007669"/>
    <property type="project" value="UniProtKB-UniRule"/>
</dbReference>